<dbReference type="SUPFAM" id="SSF53187">
    <property type="entry name" value="Zn-dependent exopeptidases"/>
    <property type="match status" value="1"/>
</dbReference>
<dbReference type="Gene3D" id="3.40.630.40">
    <property type="entry name" value="Zn-dependent exopeptidases"/>
    <property type="match status" value="1"/>
</dbReference>
<feature type="transmembrane region" description="Helical" evidence="2">
    <location>
        <begin position="12"/>
        <end position="33"/>
    </location>
</feature>
<name>A0ABS9MKB7_9FIRM</name>
<dbReference type="Pfam" id="PF01520">
    <property type="entry name" value="Amidase_3"/>
    <property type="match status" value="1"/>
</dbReference>
<evidence type="ECO:0000313" key="5">
    <source>
        <dbReference type="Proteomes" id="UP001298681"/>
    </source>
</evidence>
<dbReference type="RefSeq" id="WP_191362674.1">
    <property type="nucleotide sequence ID" value="NZ_JAKNHQ010000009.1"/>
</dbReference>
<dbReference type="InterPro" id="IPR050695">
    <property type="entry name" value="N-acetylmuramoyl_amidase_3"/>
</dbReference>
<protein>
    <submittedName>
        <fullName evidence="4">N-acetylmuramoyl-L-alanine amidase</fullName>
        <ecNumber evidence="4">3.5.1.28</ecNumber>
    </submittedName>
</protein>
<dbReference type="InterPro" id="IPR002508">
    <property type="entry name" value="MurNAc-LAA_cat"/>
</dbReference>
<dbReference type="EMBL" id="JAKNHQ010000009">
    <property type="protein sequence ID" value="MCG4610904.1"/>
    <property type="molecule type" value="Genomic_DNA"/>
</dbReference>
<keyword evidence="5" id="KW-1185">Reference proteome</keyword>
<evidence type="ECO:0000256" key="2">
    <source>
        <dbReference type="SAM" id="Phobius"/>
    </source>
</evidence>
<evidence type="ECO:0000259" key="3">
    <source>
        <dbReference type="SMART" id="SM00646"/>
    </source>
</evidence>
<reference evidence="4 5" key="1">
    <citation type="submission" date="2022-01" db="EMBL/GenBank/DDBJ databases">
        <title>Collection of gut derived symbiotic bacterial strains cultured from healthy donors.</title>
        <authorList>
            <person name="Lin H."/>
            <person name="Kohout C."/>
            <person name="Waligurski E."/>
            <person name="Pamer E.G."/>
        </authorList>
    </citation>
    <scope>NUCLEOTIDE SEQUENCE [LARGE SCALE GENOMIC DNA]</scope>
    <source>
        <strain evidence="4 5">DFI.7.58</strain>
    </source>
</reference>
<dbReference type="SMART" id="SM00646">
    <property type="entry name" value="Ami_3"/>
    <property type="match status" value="1"/>
</dbReference>
<keyword evidence="2" id="KW-1133">Transmembrane helix</keyword>
<accession>A0ABS9MKB7</accession>
<keyword evidence="2" id="KW-0472">Membrane</keyword>
<gene>
    <name evidence="4" type="ORF">L0P57_08150</name>
</gene>
<dbReference type="Proteomes" id="UP001298681">
    <property type="component" value="Unassembled WGS sequence"/>
</dbReference>
<keyword evidence="1 4" id="KW-0378">Hydrolase</keyword>
<dbReference type="PANTHER" id="PTHR30404">
    <property type="entry name" value="N-ACETYLMURAMOYL-L-ALANINE AMIDASE"/>
    <property type="match status" value="1"/>
</dbReference>
<proteinExistence type="predicted"/>
<evidence type="ECO:0000256" key="1">
    <source>
        <dbReference type="ARBA" id="ARBA00022801"/>
    </source>
</evidence>
<organism evidence="4 5">
    <name type="scientific">Anaeromassilibacillus senegalensis</name>
    <dbReference type="NCBI Taxonomy" id="1673717"/>
    <lineage>
        <taxon>Bacteria</taxon>
        <taxon>Bacillati</taxon>
        <taxon>Bacillota</taxon>
        <taxon>Clostridia</taxon>
        <taxon>Eubacteriales</taxon>
        <taxon>Acutalibacteraceae</taxon>
        <taxon>Anaeromassilibacillus</taxon>
    </lineage>
</organism>
<dbReference type="GO" id="GO:0008745">
    <property type="term" value="F:N-acetylmuramoyl-L-alanine amidase activity"/>
    <property type="evidence" value="ECO:0007669"/>
    <property type="project" value="UniProtKB-EC"/>
</dbReference>
<keyword evidence="2" id="KW-0812">Transmembrane</keyword>
<dbReference type="CDD" id="cd02696">
    <property type="entry name" value="MurNAc-LAA"/>
    <property type="match status" value="1"/>
</dbReference>
<sequence>MDLNSGRKSGYFVPVAVLVLCCLAFLLLSYLSYQKVGEMASNLAARERPAVVIDPGHGGEDGGAQGVSQMLEKDINLAIAKKLEKMLALSGFHVIMTREEDVSIGDPALDTVKERKVSDLHNRLGLIEEQGDCIFLSIHQNHFTSSRYYGTQVFYSTNDPSSEELAEAVRGRVVSLLQPDNTRECKPATSSIYLLWHAEVPAVLVECGFLSNESEAQKLNDPQYQEQMAFAIYSGFLDYYQSSR</sequence>
<dbReference type="EC" id="3.5.1.28" evidence="4"/>
<evidence type="ECO:0000313" key="4">
    <source>
        <dbReference type="EMBL" id="MCG4610904.1"/>
    </source>
</evidence>
<comment type="caution">
    <text evidence="4">The sequence shown here is derived from an EMBL/GenBank/DDBJ whole genome shotgun (WGS) entry which is preliminary data.</text>
</comment>
<feature type="domain" description="MurNAc-LAA" evidence="3">
    <location>
        <begin position="132"/>
        <end position="237"/>
    </location>
</feature>
<dbReference type="PANTHER" id="PTHR30404:SF0">
    <property type="entry name" value="N-ACETYLMURAMOYL-L-ALANINE AMIDASE AMIC"/>
    <property type="match status" value="1"/>
</dbReference>